<feature type="compositionally biased region" description="Polar residues" evidence="1">
    <location>
        <begin position="102"/>
        <end position="112"/>
    </location>
</feature>
<comment type="caution">
    <text evidence="2">The sequence shown here is derived from an EMBL/GenBank/DDBJ whole genome shotgun (WGS) entry which is preliminary data.</text>
</comment>
<evidence type="ECO:0000256" key="1">
    <source>
        <dbReference type="SAM" id="MobiDB-lite"/>
    </source>
</evidence>
<dbReference type="AlphaFoldDB" id="A0A835VB91"/>
<dbReference type="EMBL" id="JADCNM010000003">
    <property type="protein sequence ID" value="KAG0491153.1"/>
    <property type="molecule type" value="Genomic_DNA"/>
</dbReference>
<evidence type="ECO:0000313" key="2">
    <source>
        <dbReference type="EMBL" id="KAG0491153.1"/>
    </source>
</evidence>
<accession>A0A835VB91</accession>
<proteinExistence type="predicted"/>
<gene>
    <name evidence="2" type="ORF">HPP92_008016</name>
</gene>
<feature type="region of interest" description="Disordered" evidence="1">
    <location>
        <begin position="102"/>
        <end position="131"/>
    </location>
</feature>
<organism evidence="2 3">
    <name type="scientific">Vanilla planifolia</name>
    <name type="common">Vanilla</name>
    <dbReference type="NCBI Taxonomy" id="51239"/>
    <lineage>
        <taxon>Eukaryota</taxon>
        <taxon>Viridiplantae</taxon>
        <taxon>Streptophyta</taxon>
        <taxon>Embryophyta</taxon>
        <taxon>Tracheophyta</taxon>
        <taxon>Spermatophyta</taxon>
        <taxon>Magnoliopsida</taxon>
        <taxon>Liliopsida</taxon>
        <taxon>Asparagales</taxon>
        <taxon>Orchidaceae</taxon>
        <taxon>Vanilloideae</taxon>
        <taxon>Vanilleae</taxon>
        <taxon>Vanilla</taxon>
    </lineage>
</organism>
<protein>
    <submittedName>
        <fullName evidence="2">Uncharacterized protein</fullName>
    </submittedName>
</protein>
<dbReference type="Proteomes" id="UP000639772">
    <property type="component" value="Chromosome 3"/>
</dbReference>
<name>A0A835VB91_VANPL</name>
<evidence type="ECO:0000313" key="3">
    <source>
        <dbReference type="Proteomes" id="UP000639772"/>
    </source>
</evidence>
<reference evidence="2 3" key="1">
    <citation type="journal article" date="2020" name="Nat. Food">
        <title>A phased Vanilla planifolia genome enables genetic improvement of flavour and production.</title>
        <authorList>
            <person name="Hasing T."/>
            <person name="Tang H."/>
            <person name="Brym M."/>
            <person name="Khazi F."/>
            <person name="Huang T."/>
            <person name="Chambers A.H."/>
        </authorList>
    </citation>
    <scope>NUCLEOTIDE SEQUENCE [LARGE SCALE GENOMIC DNA]</scope>
    <source>
        <tissue evidence="2">Leaf</tissue>
    </source>
</reference>
<sequence>MPKQLVSSVGLLSVTDPVNRGSSVSLWSEPSDPFGVVFQEDCGADSVGLGEGKELRIDAEEEEVSIGFAADDAGDKVELLGCQWVFVAAGCVMSRLVRQKVGTSEDASSASGQAIRGGSGGDCELEDIDGR</sequence>